<comment type="caution">
    <text evidence="3">The sequence shown here is derived from an EMBL/GenBank/DDBJ whole genome shotgun (WGS) entry which is preliminary data.</text>
</comment>
<dbReference type="GeneID" id="68872723"/>
<keyword evidence="4" id="KW-1185">Reference proteome</keyword>
<dbReference type="Proteomes" id="UP000027746">
    <property type="component" value="Unassembled WGS sequence"/>
</dbReference>
<gene>
    <name evidence="3" type="ORF">SUH3_22540</name>
</gene>
<dbReference type="EMBL" id="JAMD01000007">
    <property type="protein sequence ID" value="KEJ95307.1"/>
    <property type="molecule type" value="Genomic_DNA"/>
</dbReference>
<evidence type="ECO:0000313" key="4">
    <source>
        <dbReference type="Proteomes" id="UP000027746"/>
    </source>
</evidence>
<keyword evidence="1" id="KW-0812">Transmembrane</keyword>
<keyword evidence="1" id="KW-1133">Transmembrane helix</keyword>
<dbReference type="PANTHER" id="PTHR35342">
    <property type="entry name" value="TRICARBOXYLIC TRANSPORT PROTEIN"/>
    <property type="match status" value="1"/>
</dbReference>
<evidence type="ECO:0000256" key="1">
    <source>
        <dbReference type="SAM" id="Phobius"/>
    </source>
</evidence>
<dbReference type="AlphaFoldDB" id="A0A073JC47"/>
<reference evidence="3 4" key="1">
    <citation type="submission" date="2014-01" db="EMBL/GenBank/DDBJ databases">
        <title>Sulfitobacter sp. H3 (MCCC 1A00686) Genome Sequencing.</title>
        <authorList>
            <person name="Lai Q."/>
            <person name="Hong Z."/>
        </authorList>
    </citation>
    <scope>NUCLEOTIDE SEQUENCE [LARGE SCALE GENOMIC DNA]</scope>
    <source>
        <strain evidence="3 4">H3</strain>
    </source>
</reference>
<keyword evidence="1" id="KW-0472">Membrane</keyword>
<name>A0A073JC47_9RHOB</name>
<organism evidence="3 4">
    <name type="scientific">Pseudosulfitobacter pseudonitzschiae</name>
    <dbReference type="NCBI Taxonomy" id="1402135"/>
    <lineage>
        <taxon>Bacteria</taxon>
        <taxon>Pseudomonadati</taxon>
        <taxon>Pseudomonadota</taxon>
        <taxon>Alphaproteobacteria</taxon>
        <taxon>Rhodobacterales</taxon>
        <taxon>Roseobacteraceae</taxon>
        <taxon>Pseudosulfitobacter</taxon>
    </lineage>
</organism>
<dbReference type="RefSeq" id="WP_037927459.1">
    <property type="nucleotide sequence ID" value="NZ_CP054606.1"/>
</dbReference>
<evidence type="ECO:0000313" key="3">
    <source>
        <dbReference type="EMBL" id="KEJ95307.1"/>
    </source>
</evidence>
<dbReference type="Pfam" id="PF01970">
    <property type="entry name" value="TctA"/>
    <property type="match status" value="1"/>
</dbReference>
<protein>
    <recommendedName>
        <fullName evidence="2">DUF112 domain-containing protein</fullName>
    </recommendedName>
</protein>
<feature type="domain" description="DUF112" evidence="2">
    <location>
        <begin position="1"/>
        <end position="48"/>
    </location>
</feature>
<evidence type="ECO:0000259" key="2">
    <source>
        <dbReference type="Pfam" id="PF01970"/>
    </source>
</evidence>
<accession>A0A073JC47</accession>
<feature type="transmembrane region" description="Helical" evidence="1">
    <location>
        <begin position="34"/>
        <end position="52"/>
    </location>
</feature>
<sequence length="111" mass="12163">MYPAILMFIVMGVLTTYNDEIQVWVVLLTGAFGYLLRFLGFQAAPLILGFVLGPMMEEHFRRTLLLSGGDFTAFVSSGISQVCLGVSAALLLYGFVMTCRNRSQKSVQGSV</sequence>
<feature type="transmembrane region" description="Helical" evidence="1">
    <location>
        <begin position="73"/>
        <end position="96"/>
    </location>
</feature>
<dbReference type="OrthoDB" id="9791872at2"/>
<dbReference type="PANTHER" id="PTHR35342:SF5">
    <property type="entry name" value="TRICARBOXYLIC TRANSPORT PROTEIN"/>
    <property type="match status" value="1"/>
</dbReference>
<dbReference type="InterPro" id="IPR002823">
    <property type="entry name" value="DUF112_TM"/>
</dbReference>
<proteinExistence type="predicted"/>